<keyword evidence="3" id="KW-1185">Reference proteome</keyword>
<dbReference type="Proteomes" id="UP000215914">
    <property type="component" value="Chromosome 1"/>
</dbReference>
<evidence type="ECO:0000313" key="1">
    <source>
        <dbReference type="EMBL" id="KAF5778959.1"/>
    </source>
</evidence>
<reference evidence="1" key="3">
    <citation type="submission" date="2020-06" db="EMBL/GenBank/DDBJ databases">
        <title>Helianthus annuus Genome sequencing and assembly Release 2.</title>
        <authorList>
            <person name="Gouzy J."/>
            <person name="Langlade N."/>
            <person name="Munos S."/>
        </authorList>
    </citation>
    <scope>NUCLEOTIDE SEQUENCE</scope>
    <source>
        <tissue evidence="1">Leaves</tissue>
    </source>
</reference>
<accession>A0A251VN27</accession>
<name>A0A251VN27_HELAN</name>
<protein>
    <submittedName>
        <fullName evidence="2">Putative thioredoxin-like fold protein</fullName>
    </submittedName>
</protein>
<evidence type="ECO:0000313" key="2">
    <source>
        <dbReference type="EMBL" id="OTG36779.1"/>
    </source>
</evidence>
<organism evidence="2 3">
    <name type="scientific">Helianthus annuus</name>
    <name type="common">Common sunflower</name>
    <dbReference type="NCBI Taxonomy" id="4232"/>
    <lineage>
        <taxon>Eukaryota</taxon>
        <taxon>Viridiplantae</taxon>
        <taxon>Streptophyta</taxon>
        <taxon>Embryophyta</taxon>
        <taxon>Tracheophyta</taxon>
        <taxon>Spermatophyta</taxon>
        <taxon>Magnoliopsida</taxon>
        <taxon>eudicotyledons</taxon>
        <taxon>Gunneridae</taxon>
        <taxon>Pentapetalae</taxon>
        <taxon>asterids</taxon>
        <taxon>campanulids</taxon>
        <taxon>Asterales</taxon>
        <taxon>Asteraceae</taxon>
        <taxon>Asteroideae</taxon>
        <taxon>Heliantheae alliance</taxon>
        <taxon>Heliantheae</taxon>
        <taxon>Helianthus</taxon>
    </lineage>
</organism>
<dbReference type="Gramene" id="mRNA:HanXRQr2_Chr12g0553721">
    <property type="protein sequence ID" value="CDS:HanXRQr2_Chr12g0553721.1"/>
    <property type="gene ID" value="HanXRQr2_Chr12g0553721"/>
</dbReference>
<gene>
    <name evidence="2" type="ORF">HannXRQ_Chr01g0011311</name>
    <name evidence="1" type="ORF">HanXRQr2_Chr12g0553721</name>
</gene>
<reference evidence="1 3" key="1">
    <citation type="journal article" date="2017" name="Nature">
        <title>The sunflower genome provides insights into oil metabolism, flowering and Asterid evolution.</title>
        <authorList>
            <person name="Badouin H."/>
            <person name="Gouzy J."/>
            <person name="Grassa C.J."/>
            <person name="Murat F."/>
            <person name="Staton S.E."/>
            <person name="Cottret L."/>
            <person name="Lelandais-Briere C."/>
            <person name="Owens G.L."/>
            <person name="Carrere S."/>
            <person name="Mayjonade B."/>
            <person name="Legrand L."/>
            <person name="Gill N."/>
            <person name="Kane N.C."/>
            <person name="Bowers J.E."/>
            <person name="Hubner S."/>
            <person name="Bellec A."/>
            <person name="Berard A."/>
            <person name="Berges H."/>
            <person name="Blanchet N."/>
            <person name="Boniface M.C."/>
            <person name="Brunel D."/>
            <person name="Catrice O."/>
            <person name="Chaidir N."/>
            <person name="Claudel C."/>
            <person name="Donnadieu C."/>
            <person name="Faraut T."/>
            <person name="Fievet G."/>
            <person name="Helmstetter N."/>
            <person name="King M."/>
            <person name="Knapp S.J."/>
            <person name="Lai Z."/>
            <person name="Le Paslier M.C."/>
            <person name="Lippi Y."/>
            <person name="Lorenzon L."/>
            <person name="Mandel J.R."/>
            <person name="Marage G."/>
            <person name="Marchand G."/>
            <person name="Marquand E."/>
            <person name="Bret-Mestries E."/>
            <person name="Morien E."/>
            <person name="Nambeesan S."/>
            <person name="Nguyen T."/>
            <person name="Pegot-Espagnet P."/>
            <person name="Pouilly N."/>
            <person name="Raftis F."/>
            <person name="Sallet E."/>
            <person name="Schiex T."/>
            <person name="Thomas J."/>
            <person name="Vandecasteele C."/>
            <person name="Vares D."/>
            <person name="Vear F."/>
            <person name="Vautrin S."/>
            <person name="Crespi M."/>
            <person name="Mangin B."/>
            <person name="Burke J.M."/>
            <person name="Salse J."/>
            <person name="Munos S."/>
            <person name="Vincourt P."/>
            <person name="Rieseberg L.H."/>
            <person name="Langlade N.B."/>
        </authorList>
    </citation>
    <scope>NUCLEOTIDE SEQUENCE [LARGE SCALE GENOMIC DNA]</scope>
    <source>
        <strain evidence="3">cv. SF193</strain>
        <tissue evidence="1">Leaves</tissue>
    </source>
</reference>
<dbReference type="Gene3D" id="3.40.30.10">
    <property type="entry name" value="Glutaredoxin"/>
    <property type="match status" value="1"/>
</dbReference>
<dbReference type="EMBL" id="CM007890">
    <property type="protein sequence ID" value="OTG36779.1"/>
    <property type="molecule type" value="Genomic_DNA"/>
</dbReference>
<dbReference type="InParanoid" id="A0A251VN27"/>
<dbReference type="STRING" id="4232.A0A251VN27"/>
<reference evidence="2" key="2">
    <citation type="submission" date="2017-02" db="EMBL/GenBank/DDBJ databases">
        <title>Sunflower complete genome.</title>
        <authorList>
            <person name="Langlade N."/>
            <person name="Munos S."/>
        </authorList>
    </citation>
    <scope>NUCLEOTIDE SEQUENCE [LARGE SCALE GENOMIC DNA]</scope>
    <source>
        <tissue evidence="2">Leaves</tissue>
    </source>
</reference>
<dbReference type="AlphaFoldDB" id="A0A251VN27"/>
<dbReference type="EMBL" id="MNCJ02000327">
    <property type="protein sequence ID" value="KAF5778959.1"/>
    <property type="molecule type" value="Genomic_DNA"/>
</dbReference>
<sequence>MPYESRSEAVVEWSRCKPNVFEFEEDQENNVAKELEPIGAEHDGENKQRVQFPAVFIGRRMFGGLDQVMATHISG</sequence>
<evidence type="ECO:0000313" key="3">
    <source>
        <dbReference type="Proteomes" id="UP000215914"/>
    </source>
</evidence>
<proteinExistence type="predicted"/>